<sequence>MPRFILEFAPSNGFYKSLADNPRDRMTELAPVMQQAGLT</sequence>
<evidence type="ECO:0000313" key="1">
    <source>
        <dbReference type="EMBL" id="SVB05476.1"/>
    </source>
</evidence>
<gene>
    <name evidence="1" type="ORF">METZ01_LOCUS158330</name>
</gene>
<protein>
    <submittedName>
        <fullName evidence="1">Uncharacterized protein</fullName>
    </submittedName>
</protein>
<proteinExistence type="predicted"/>
<organism evidence="1">
    <name type="scientific">marine metagenome</name>
    <dbReference type="NCBI Taxonomy" id="408172"/>
    <lineage>
        <taxon>unclassified sequences</taxon>
        <taxon>metagenomes</taxon>
        <taxon>ecological metagenomes</taxon>
    </lineage>
</organism>
<reference evidence="1" key="1">
    <citation type="submission" date="2018-05" db="EMBL/GenBank/DDBJ databases">
        <authorList>
            <person name="Lanie J.A."/>
            <person name="Ng W.-L."/>
            <person name="Kazmierczak K.M."/>
            <person name="Andrzejewski T.M."/>
            <person name="Davidsen T.M."/>
            <person name="Wayne K.J."/>
            <person name="Tettelin H."/>
            <person name="Glass J.I."/>
            <person name="Rusch D."/>
            <person name="Podicherti R."/>
            <person name="Tsui H.-C.T."/>
            <person name="Winkler M.E."/>
        </authorList>
    </citation>
    <scope>NUCLEOTIDE SEQUENCE</scope>
</reference>
<dbReference type="AlphaFoldDB" id="A0A382AVC5"/>
<accession>A0A382AVC5</accession>
<name>A0A382AVC5_9ZZZZ</name>
<dbReference type="EMBL" id="UINC01027003">
    <property type="protein sequence ID" value="SVB05476.1"/>
    <property type="molecule type" value="Genomic_DNA"/>
</dbReference>